<gene>
    <name evidence="2" type="ORF">EVOR1521_LOCUS14429</name>
</gene>
<proteinExistence type="predicted"/>
<sequence>MYQETCRNFIRWNRFVSMSAEELLQCSDALELAHSGEVAMFASLADGIEAHTLPAVVIGSGHASLWHKCHALVHGMWLETGTPAQLQRFTEDIFAFVTDQGVECALHKIPPLTLATFLPHLAFNGNEFEHDWAPLAEAQPAAQTQVDFRGSLGIPGLLHILHNSSLDIAKSMRCFDDLITKMGHLSRLLRRRDPRSRLLETCFSDPIGRHFHQEINAFSAKLVPGRWGSIAFCVLELCKLERILRHGWDLAKYRRTVAPAGVYEGGVDVAVVNDAVTDPIFWGQLKMFEHLALCIQAALTWAESCPCHGHLLRKPWAEHIGSRIKAAWEKCPLRSCRGPELATGDFGEVLEELTQISAAALLTSLPGDISGSSRAELLQEFDRGRAHLVFAVSLRLQHWGTAPWVIFGCAHSEADKSKRCLRLCLDTPSDHRLFAQLQSTPIKEEAEQCIAGRPLCELGNLAVFLGKLFFCPISERPVEGEHAQIHKRILLARNHSVQYVSLSRRIKEIQRGISKDPDLLCKLASFAESAHSPGLALKAVGLQHHPATASIQSYKDPLHAKIIYHADPATLYRPEPGWGNLPPPPMPPTAPRPALPDASGQLEALLTDLGHRGPAALALPSTSAGEGPQARRGAREVVAHGLEQEIAVIPGDGLLKRHIIRALPSLLELSACESGNVLAIPMPPSAANALTSLHICAADVQETPDVKQFVHNGQVFLQLIRKGVGDVVRPNKATFARNDWAVMLLRVTSAGPDSAELHVSPVESASSAGFVLSLEALPTQVLKDTKIWALQPDMCSQLCFPDSVPLSHVQYYSQTLTEKLLSSRGFQLSGTDPDFQVLLKSLRLLEKTEMVRKEGDAWTLTEAGRRSVTVGHRLSDCKPLVVVRDPEQPVNEMELFDLLLRLENSGWQAQAVASKKSPAASTCYLHAESPKIWYYVQGREDDVCKEYFQCLLTASEHCKPVPHLKNVAAYMELLGRSRNTTKRKSDICFLQDEELWSVPKIAKPERKQRCVADAPGAEVAEFFEEDTVVQAIEEMLDESVSEGGSDAEQPLQNLQVESHSESESETSSSSTSSDSSGSSASGDSDAAARPAPAALAGTGIRHKRDRGQSQMYGLCRITPTKTGFQMTCAHPDHHTSTASCTKSRSSAIGGADTALRLLKAWAILGRDATSKEQHQQQIWKQVLRSYNDGTLASEEELDLNPVCGYPGS</sequence>
<dbReference type="EMBL" id="CAUJNA010001720">
    <property type="protein sequence ID" value="CAJ1388602.1"/>
    <property type="molecule type" value="Genomic_DNA"/>
</dbReference>
<feature type="compositionally biased region" description="Low complexity" evidence="1">
    <location>
        <begin position="1065"/>
        <end position="1088"/>
    </location>
</feature>
<reference evidence="2" key="1">
    <citation type="submission" date="2023-08" db="EMBL/GenBank/DDBJ databases">
        <authorList>
            <person name="Chen Y."/>
            <person name="Shah S."/>
            <person name="Dougan E. K."/>
            <person name="Thang M."/>
            <person name="Chan C."/>
        </authorList>
    </citation>
    <scope>NUCLEOTIDE SEQUENCE</scope>
</reference>
<name>A0AA36N1G6_9DINO</name>
<organism evidence="2 3">
    <name type="scientific">Effrenium voratum</name>
    <dbReference type="NCBI Taxonomy" id="2562239"/>
    <lineage>
        <taxon>Eukaryota</taxon>
        <taxon>Sar</taxon>
        <taxon>Alveolata</taxon>
        <taxon>Dinophyceae</taxon>
        <taxon>Suessiales</taxon>
        <taxon>Symbiodiniaceae</taxon>
        <taxon>Effrenium</taxon>
    </lineage>
</organism>
<accession>A0AA36N1G6</accession>
<protein>
    <submittedName>
        <fullName evidence="2">Uncharacterized protein</fullName>
    </submittedName>
</protein>
<comment type="caution">
    <text evidence="2">The sequence shown here is derived from an EMBL/GenBank/DDBJ whole genome shotgun (WGS) entry which is preliminary data.</text>
</comment>
<evidence type="ECO:0000256" key="1">
    <source>
        <dbReference type="SAM" id="MobiDB-lite"/>
    </source>
</evidence>
<dbReference type="AlphaFoldDB" id="A0AA36N1G6"/>
<evidence type="ECO:0000313" key="2">
    <source>
        <dbReference type="EMBL" id="CAJ1388602.1"/>
    </source>
</evidence>
<evidence type="ECO:0000313" key="3">
    <source>
        <dbReference type="Proteomes" id="UP001178507"/>
    </source>
</evidence>
<keyword evidence="3" id="KW-1185">Reference proteome</keyword>
<dbReference type="Proteomes" id="UP001178507">
    <property type="component" value="Unassembled WGS sequence"/>
</dbReference>
<feature type="region of interest" description="Disordered" evidence="1">
    <location>
        <begin position="1054"/>
        <end position="1107"/>
    </location>
</feature>